<accession>A0A2W4ZMV3</accession>
<evidence type="ECO:0000313" key="1">
    <source>
        <dbReference type="EMBL" id="PZO83620.1"/>
    </source>
</evidence>
<gene>
    <name evidence="1" type="ORF">DI626_08895</name>
</gene>
<organism evidence="1 2">
    <name type="scientific">Micavibrio aeruginosavorus</name>
    <dbReference type="NCBI Taxonomy" id="349221"/>
    <lineage>
        <taxon>Bacteria</taxon>
        <taxon>Pseudomonadati</taxon>
        <taxon>Bdellovibrionota</taxon>
        <taxon>Bdellovibrionia</taxon>
        <taxon>Bdellovibrionales</taxon>
        <taxon>Pseudobdellovibrionaceae</taxon>
        <taxon>Micavibrio</taxon>
    </lineage>
</organism>
<reference evidence="1 2" key="1">
    <citation type="submission" date="2017-08" db="EMBL/GenBank/DDBJ databases">
        <title>Infants hospitalized years apart are colonized by the same room-sourced microbial strains.</title>
        <authorList>
            <person name="Brooks B."/>
            <person name="Olm M.R."/>
            <person name="Firek B.A."/>
            <person name="Baker R."/>
            <person name="Thomas B.C."/>
            <person name="Morowitz M.J."/>
            <person name="Banfield J.F."/>
        </authorList>
    </citation>
    <scope>NUCLEOTIDE SEQUENCE [LARGE SCALE GENOMIC DNA]</scope>
    <source>
        <strain evidence="1">S2_018_000_R2_104</strain>
    </source>
</reference>
<dbReference type="PANTHER" id="PTHR39327:SF1">
    <property type="entry name" value="BLR5470 PROTEIN"/>
    <property type="match status" value="1"/>
</dbReference>
<comment type="caution">
    <text evidence="1">The sequence shown here is derived from an EMBL/GenBank/DDBJ whole genome shotgun (WGS) entry which is preliminary data.</text>
</comment>
<dbReference type="EMBL" id="QFNK01000203">
    <property type="protein sequence ID" value="PZO83620.1"/>
    <property type="molecule type" value="Genomic_DNA"/>
</dbReference>
<dbReference type="InterPro" id="IPR010319">
    <property type="entry name" value="Transglutaminase-like_Cys_pept"/>
</dbReference>
<sequence length="268" mass="29569">MRLRSVFTSFAAAGTIAAAISGTDLEISIKANDHNDASVTSAPTPMPRPDLAGKGKRVLKAPLPEMVVPVPTPRPAIEEMEQIHLVFSDKTNLIAGYADYCKRIPSECLRNGEEPQQIILDEKTEWSLNRINKSINARIQPISDKDQYGQEEFWTIPEMGKDGIVRGDCEDYVLTKKKELALKGVPLAAMMIVIVRDLNDQGHAVLAVRTDKGDMILDNLNDELRLPAQTGYKFLKATSLGNDGEMVALKEVKPRPDPIGQLISRLQP</sequence>
<protein>
    <recommendedName>
        <fullName evidence="3">Transglutaminase</fullName>
    </recommendedName>
</protein>
<evidence type="ECO:0008006" key="3">
    <source>
        <dbReference type="Google" id="ProtNLM"/>
    </source>
</evidence>
<name>A0A2W4ZMV3_9BACT</name>
<dbReference type="AlphaFoldDB" id="A0A2W4ZMV3"/>
<dbReference type="Gene3D" id="3.10.620.30">
    <property type="match status" value="1"/>
</dbReference>
<evidence type="ECO:0000313" key="2">
    <source>
        <dbReference type="Proteomes" id="UP000249557"/>
    </source>
</evidence>
<dbReference type="Pfam" id="PF06035">
    <property type="entry name" value="Peptidase_C93"/>
    <property type="match status" value="1"/>
</dbReference>
<proteinExistence type="predicted"/>
<dbReference type="PANTHER" id="PTHR39327">
    <property type="match status" value="1"/>
</dbReference>
<dbReference type="Proteomes" id="UP000249557">
    <property type="component" value="Unassembled WGS sequence"/>
</dbReference>